<dbReference type="InterPro" id="IPR017853">
    <property type="entry name" value="GH"/>
</dbReference>
<dbReference type="Proteomes" id="UP000704762">
    <property type="component" value="Unassembled WGS sequence"/>
</dbReference>
<keyword evidence="2 4" id="KW-0326">Glycosidase</keyword>
<gene>
    <name evidence="4" type="ORF">JOE57_002139</name>
</gene>
<dbReference type="PANTHER" id="PTHR10357:SF210">
    <property type="entry name" value="MALTODEXTRIN GLUCOSIDASE"/>
    <property type="match status" value="1"/>
</dbReference>
<accession>A0ABS2RKM8</accession>
<dbReference type="CDD" id="cd11354">
    <property type="entry name" value="AmyAc_bac_CMD_like"/>
    <property type="match status" value="1"/>
</dbReference>
<proteinExistence type="predicted"/>
<organism evidence="4 5">
    <name type="scientific">Microlunatus panaciterrae</name>
    <dbReference type="NCBI Taxonomy" id="400768"/>
    <lineage>
        <taxon>Bacteria</taxon>
        <taxon>Bacillati</taxon>
        <taxon>Actinomycetota</taxon>
        <taxon>Actinomycetes</taxon>
        <taxon>Propionibacteriales</taxon>
        <taxon>Propionibacteriaceae</taxon>
        <taxon>Microlunatus</taxon>
    </lineage>
</organism>
<dbReference type="GO" id="GO:0016798">
    <property type="term" value="F:hydrolase activity, acting on glycosyl bonds"/>
    <property type="evidence" value="ECO:0007669"/>
    <property type="project" value="UniProtKB-KW"/>
</dbReference>
<dbReference type="SUPFAM" id="SSF51445">
    <property type="entry name" value="(Trans)glycosidases"/>
    <property type="match status" value="1"/>
</dbReference>
<comment type="caution">
    <text evidence="4">The sequence shown here is derived from an EMBL/GenBank/DDBJ whole genome shotgun (WGS) entry which is preliminary data.</text>
</comment>
<evidence type="ECO:0000259" key="3">
    <source>
        <dbReference type="SMART" id="SM00642"/>
    </source>
</evidence>
<reference evidence="4 5" key="1">
    <citation type="submission" date="2021-01" db="EMBL/GenBank/DDBJ databases">
        <title>Sequencing the genomes of 1000 actinobacteria strains.</title>
        <authorList>
            <person name="Klenk H.-P."/>
        </authorList>
    </citation>
    <scope>NUCLEOTIDE SEQUENCE [LARGE SCALE GENOMIC DNA]</scope>
    <source>
        <strain evidence="4 5">DSM 18662</strain>
    </source>
</reference>
<dbReference type="SMART" id="SM00642">
    <property type="entry name" value="Aamy"/>
    <property type="match status" value="1"/>
</dbReference>
<evidence type="ECO:0000313" key="4">
    <source>
        <dbReference type="EMBL" id="MBM7799218.1"/>
    </source>
</evidence>
<evidence type="ECO:0000313" key="5">
    <source>
        <dbReference type="Proteomes" id="UP000704762"/>
    </source>
</evidence>
<sequence>MTLWADHAIFWHVYPLGFVGAAKEAPLQTGVAHPLGRFEGWLDYLTDLGCSGLMLGPIFASASHGYDTVDHFRIDPRLGDDADFERLQRLASEHGLHLVLDGVFNHVGRAFPKFVEAECAPESAAGRWFRRRDGGWDTFEGHDQLVCLNHDEPEVLDYVVQVLRHWLDRGASGWRLDAAYAVPTGFWRKAIEQVRETHPEAWFVAEVIHGDYGDFARASGVDSVTQYELWKAIWSSLNDGNFFELEWTLQRHNDFLASTTPLIFVGNHDVTRIGTRVEDERRLQHALVALLTVGGIPSIYAGDEQAFRGVKEDRVGGDDAVRPEFPPTPGGLAPFGWATYRLHQRLIGLRRRHPWLVRARTETLQVANESLAFRTFDPDHPARQLVVLLNIGASAVSFDLQPGGLDRLEGSGEHSGDVVEAHGWRILGSH</sequence>
<dbReference type="EMBL" id="JAFBCF010000001">
    <property type="protein sequence ID" value="MBM7799218.1"/>
    <property type="molecule type" value="Genomic_DNA"/>
</dbReference>
<name>A0ABS2RKM8_9ACTN</name>
<protein>
    <submittedName>
        <fullName evidence="4">Glycosidase</fullName>
    </submittedName>
</protein>
<dbReference type="PANTHER" id="PTHR10357">
    <property type="entry name" value="ALPHA-AMYLASE FAMILY MEMBER"/>
    <property type="match status" value="1"/>
</dbReference>
<keyword evidence="5" id="KW-1185">Reference proteome</keyword>
<dbReference type="RefSeq" id="WP_204917822.1">
    <property type="nucleotide sequence ID" value="NZ_BAAAQP010000001.1"/>
</dbReference>
<keyword evidence="1" id="KW-0378">Hydrolase</keyword>
<dbReference type="Pfam" id="PF00128">
    <property type="entry name" value="Alpha-amylase"/>
    <property type="match status" value="2"/>
</dbReference>
<dbReference type="InterPro" id="IPR006047">
    <property type="entry name" value="GH13_cat_dom"/>
</dbReference>
<dbReference type="Gene3D" id="3.20.20.80">
    <property type="entry name" value="Glycosidases"/>
    <property type="match status" value="1"/>
</dbReference>
<evidence type="ECO:0000256" key="1">
    <source>
        <dbReference type="ARBA" id="ARBA00022801"/>
    </source>
</evidence>
<evidence type="ECO:0000256" key="2">
    <source>
        <dbReference type="ARBA" id="ARBA00023295"/>
    </source>
</evidence>
<feature type="domain" description="Glycosyl hydrolase family 13 catalytic" evidence="3">
    <location>
        <begin position="12"/>
        <end position="350"/>
    </location>
</feature>